<protein>
    <submittedName>
        <fullName evidence="7">RagB/SusD family nutrient uptake outer membrane protein</fullName>
    </submittedName>
</protein>
<dbReference type="RefSeq" id="WP_124877558.1">
    <property type="nucleotide sequence ID" value="NZ_RQJO01000010.1"/>
</dbReference>
<reference evidence="7 8" key="1">
    <citation type="submission" date="2018-11" db="EMBL/GenBank/DDBJ databases">
        <authorList>
            <person name="Zhou Z."/>
            <person name="Wang G."/>
        </authorList>
    </citation>
    <scope>NUCLEOTIDE SEQUENCE [LARGE SCALE GENOMIC DNA]</scope>
    <source>
        <strain evidence="7 8">KCTC52004</strain>
    </source>
</reference>
<keyword evidence="3" id="KW-0732">Signal</keyword>
<dbReference type="SUPFAM" id="SSF48452">
    <property type="entry name" value="TPR-like"/>
    <property type="match status" value="1"/>
</dbReference>
<evidence type="ECO:0000259" key="6">
    <source>
        <dbReference type="Pfam" id="PF07980"/>
    </source>
</evidence>
<evidence type="ECO:0000313" key="8">
    <source>
        <dbReference type="Proteomes" id="UP000271925"/>
    </source>
</evidence>
<dbReference type="GO" id="GO:0009279">
    <property type="term" value="C:cell outer membrane"/>
    <property type="evidence" value="ECO:0007669"/>
    <property type="project" value="UniProtKB-SubCell"/>
</dbReference>
<dbReference type="InterPro" id="IPR012944">
    <property type="entry name" value="SusD_RagB_dom"/>
</dbReference>
<dbReference type="Proteomes" id="UP000271925">
    <property type="component" value="Unassembled WGS sequence"/>
</dbReference>
<evidence type="ECO:0000256" key="5">
    <source>
        <dbReference type="ARBA" id="ARBA00023237"/>
    </source>
</evidence>
<proteinExistence type="inferred from homology"/>
<evidence type="ECO:0000256" key="3">
    <source>
        <dbReference type="ARBA" id="ARBA00022729"/>
    </source>
</evidence>
<dbReference type="Gene3D" id="1.25.40.390">
    <property type="match status" value="1"/>
</dbReference>
<comment type="similarity">
    <text evidence="2">Belongs to the SusD family.</text>
</comment>
<gene>
    <name evidence="7" type="ORF">EHT25_23260</name>
</gene>
<dbReference type="AlphaFoldDB" id="A0A3P1BJL0"/>
<accession>A0A3P1BJL0</accession>
<dbReference type="EMBL" id="RQJO01000010">
    <property type="protein sequence ID" value="RRB01096.1"/>
    <property type="molecule type" value="Genomic_DNA"/>
</dbReference>
<sequence>MTTQRIMDERMRELVGEERIRWDDSRRWHKAGFTNLETWTKTDVGMGPIG</sequence>
<comment type="caution">
    <text evidence="7">The sequence shown here is derived from an EMBL/GenBank/DDBJ whole genome shotgun (WGS) entry which is preliminary data.</text>
</comment>
<evidence type="ECO:0000256" key="1">
    <source>
        <dbReference type="ARBA" id="ARBA00004442"/>
    </source>
</evidence>
<dbReference type="InterPro" id="IPR011990">
    <property type="entry name" value="TPR-like_helical_dom_sf"/>
</dbReference>
<feature type="domain" description="RagB/SusD" evidence="6">
    <location>
        <begin position="3"/>
        <end position="31"/>
    </location>
</feature>
<keyword evidence="8" id="KW-1185">Reference proteome</keyword>
<keyword evidence="5" id="KW-0998">Cell outer membrane</keyword>
<name>A0A3P1BJL0_9BACT</name>
<keyword evidence="4" id="KW-0472">Membrane</keyword>
<dbReference type="Pfam" id="PF07980">
    <property type="entry name" value="SusD_RagB"/>
    <property type="match status" value="1"/>
</dbReference>
<comment type="subcellular location">
    <subcellularLocation>
        <location evidence="1">Cell outer membrane</location>
    </subcellularLocation>
</comment>
<evidence type="ECO:0000313" key="7">
    <source>
        <dbReference type="EMBL" id="RRB01096.1"/>
    </source>
</evidence>
<evidence type="ECO:0000256" key="2">
    <source>
        <dbReference type="ARBA" id="ARBA00006275"/>
    </source>
</evidence>
<organism evidence="7 8">
    <name type="scientific">Larkinella rosea</name>
    <dbReference type="NCBI Taxonomy" id="2025312"/>
    <lineage>
        <taxon>Bacteria</taxon>
        <taxon>Pseudomonadati</taxon>
        <taxon>Bacteroidota</taxon>
        <taxon>Cytophagia</taxon>
        <taxon>Cytophagales</taxon>
        <taxon>Spirosomataceae</taxon>
        <taxon>Larkinella</taxon>
    </lineage>
</organism>
<evidence type="ECO:0000256" key="4">
    <source>
        <dbReference type="ARBA" id="ARBA00023136"/>
    </source>
</evidence>